<accession>A0A392VDF4</accession>
<organism evidence="2 3">
    <name type="scientific">Trifolium medium</name>
    <dbReference type="NCBI Taxonomy" id="97028"/>
    <lineage>
        <taxon>Eukaryota</taxon>
        <taxon>Viridiplantae</taxon>
        <taxon>Streptophyta</taxon>
        <taxon>Embryophyta</taxon>
        <taxon>Tracheophyta</taxon>
        <taxon>Spermatophyta</taxon>
        <taxon>Magnoliopsida</taxon>
        <taxon>eudicotyledons</taxon>
        <taxon>Gunneridae</taxon>
        <taxon>Pentapetalae</taxon>
        <taxon>rosids</taxon>
        <taxon>fabids</taxon>
        <taxon>Fabales</taxon>
        <taxon>Fabaceae</taxon>
        <taxon>Papilionoideae</taxon>
        <taxon>50 kb inversion clade</taxon>
        <taxon>NPAAA clade</taxon>
        <taxon>Hologalegina</taxon>
        <taxon>IRL clade</taxon>
        <taxon>Trifolieae</taxon>
        <taxon>Trifolium</taxon>
    </lineage>
</organism>
<dbReference type="Proteomes" id="UP000265520">
    <property type="component" value="Unassembled WGS sequence"/>
</dbReference>
<keyword evidence="3" id="KW-1185">Reference proteome</keyword>
<evidence type="ECO:0000313" key="3">
    <source>
        <dbReference type="Proteomes" id="UP000265520"/>
    </source>
</evidence>
<dbReference type="EMBL" id="LXQA011112686">
    <property type="protein sequence ID" value="MCI85319.1"/>
    <property type="molecule type" value="Genomic_DNA"/>
</dbReference>
<reference evidence="2 3" key="1">
    <citation type="journal article" date="2018" name="Front. Plant Sci.">
        <title>Red Clover (Trifolium pratense) and Zigzag Clover (T. medium) - A Picture of Genomic Similarities and Differences.</title>
        <authorList>
            <person name="Dluhosova J."/>
            <person name="Istvanek J."/>
            <person name="Nedelnik J."/>
            <person name="Repkova J."/>
        </authorList>
    </citation>
    <scope>NUCLEOTIDE SEQUENCE [LARGE SCALE GENOMIC DNA]</scope>
    <source>
        <strain evidence="3">cv. 10/8</strain>
        <tissue evidence="2">Leaf</tissue>
    </source>
</reference>
<feature type="non-terminal residue" evidence="2">
    <location>
        <position position="1"/>
    </location>
</feature>
<evidence type="ECO:0000313" key="2">
    <source>
        <dbReference type="EMBL" id="MCI85319.1"/>
    </source>
</evidence>
<evidence type="ECO:0000256" key="1">
    <source>
        <dbReference type="SAM" id="MobiDB-lite"/>
    </source>
</evidence>
<comment type="caution">
    <text evidence="2">The sequence shown here is derived from an EMBL/GenBank/DDBJ whole genome shotgun (WGS) entry which is preliminary data.</text>
</comment>
<feature type="region of interest" description="Disordered" evidence="1">
    <location>
        <begin position="1"/>
        <end position="25"/>
    </location>
</feature>
<proteinExistence type="predicted"/>
<dbReference type="AlphaFoldDB" id="A0A392VDF4"/>
<sequence length="25" mass="2553">APGSSYQIGDVLAGDEGGRLSPIHR</sequence>
<name>A0A392VDF4_9FABA</name>
<protein>
    <submittedName>
        <fullName evidence="2">Uncharacterized protein</fullName>
    </submittedName>
</protein>